<dbReference type="PROSITE" id="PS01321">
    <property type="entry name" value="RUVC"/>
    <property type="match status" value="1"/>
</dbReference>
<evidence type="ECO:0000256" key="1">
    <source>
        <dbReference type="ARBA" id="ARBA00009518"/>
    </source>
</evidence>
<comment type="similarity">
    <text evidence="1 12">Belongs to the RuvC family.</text>
</comment>
<feature type="active site" evidence="12">
    <location>
        <position position="145"/>
    </location>
</feature>
<keyword evidence="10 12" id="KW-0233">DNA recombination</keyword>
<keyword evidence="2 12" id="KW-0963">Cytoplasm</keyword>
<keyword evidence="15" id="KW-1185">Reference proteome</keyword>
<keyword evidence="5 12" id="KW-0255">Endonuclease</keyword>
<evidence type="ECO:0000256" key="10">
    <source>
        <dbReference type="ARBA" id="ARBA00023172"/>
    </source>
</evidence>
<dbReference type="CDD" id="cd16962">
    <property type="entry name" value="RuvC"/>
    <property type="match status" value="1"/>
</dbReference>
<dbReference type="PANTHER" id="PTHR30194:SF3">
    <property type="entry name" value="CROSSOVER JUNCTION ENDODEOXYRIBONUCLEASE RUVC"/>
    <property type="match status" value="1"/>
</dbReference>
<dbReference type="NCBIfam" id="TIGR00228">
    <property type="entry name" value="ruvC"/>
    <property type="match status" value="1"/>
</dbReference>
<keyword evidence="11 12" id="KW-0234">DNA repair</keyword>
<evidence type="ECO:0000256" key="12">
    <source>
        <dbReference type="HAMAP-Rule" id="MF_00034"/>
    </source>
</evidence>
<keyword evidence="7 12" id="KW-0378">Hydrolase</keyword>
<keyword evidence="9 12" id="KW-0238">DNA-binding</keyword>
<gene>
    <name evidence="12 14" type="primary">ruvC</name>
    <name evidence="14" type="ORF">RBH19_01340</name>
</gene>
<comment type="cofactor">
    <cofactor evidence="12">
        <name>Mg(2+)</name>
        <dbReference type="ChEBI" id="CHEBI:18420"/>
    </cofactor>
    <text evidence="12">Binds 2 Mg(2+) ion per subunit.</text>
</comment>
<protein>
    <recommendedName>
        <fullName evidence="12 13">Crossover junction endodeoxyribonuclease RuvC</fullName>
        <ecNumber evidence="12 13">3.1.21.10</ecNumber>
    </recommendedName>
    <alternativeName>
        <fullName evidence="12">Holliday junction nuclease RuvC</fullName>
    </alternativeName>
    <alternativeName>
        <fullName evidence="12">Holliday junction resolvase RuvC</fullName>
    </alternativeName>
</protein>
<comment type="function">
    <text evidence="12">The RuvA-RuvB-RuvC complex processes Holliday junction (HJ) DNA during genetic recombination and DNA repair. Endonuclease that resolves HJ intermediates. Cleaves cruciform DNA by making single-stranded nicks across the HJ at symmetrical positions within the homologous arms, yielding a 5'-phosphate and a 3'-hydroxyl group; requires a central core of homology in the junction. The consensus cleavage sequence is 5'-(A/T)TT(C/G)-3'. Cleavage occurs on the 3'-side of the TT dinucleotide at the point of strand exchange. HJ branch migration catalyzed by RuvA-RuvB allows RuvC to scan DNA until it finds its consensus sequence, where it cleaves and resolves the cruciform DNA.</text>
</comment>
<evidence type="ECO:0000256" key="4">
    <source>
        <dbReference type="ARBA" id="ARBA00022723"/>
    </source>
</evidence>
<keyword evidence="6 12" id="KW-0227">DNA damage</keyword>
<evidence type="ECO:0000256" key="6">
    <source>
        <dbReference type="ARBA" id="ARBA00022763"/>
    </source>
</evidence>
<comment type="caution">
    <text evidence="14">The sequence shown here is derived from an EMBL/GenBank/DDBJ whole genome shotgun (WGS) entry which is preliminary data.</text>
</comment>
<dbReference type="InterPro" id="IPR002176">
    <property type="entry name" value="X-over_junc_endoDNase_RuvC"/>
</dbReference>
<dbReference type="Gene3D" id="3.30.420.10">
    <property type="entry name" value="Ribonuclease H-like superfamily/Ribonuclease H"/>
    <property type="match status" value="1"/>
</dbReference>
<dbReference type="PANTHER" id="PTHR30194">
    <property type="entry name" value="CROSSOVER JUNCTION ENDODEOXYRIBONUCLEASE RUVC"/>
    <property type="match status" value="1"/>
</dbReference>
<dbReference type="EC" id="3.1.21.10" evidence="12 13"/>
<evidence type="ECO:0000256" key="11">
    <source>
        <dbReference type="ARBA" id="ARBA00023204"/>
    </source>
</evidence>
<evidence type="ECO:0000256" key="8">
    <source>
        <dbReference type="ARBA" id="ARBA00022842"/>
    </source>
</evidence>
<evidence type="ECO:0000256" key="13">
    <source>
        <dbReference type="NCBIfam" id="TIGR00228"/>
    </source>
</evidence>
<feature type="binding site" evidence="12">
    <location>
        <position position="73"/>
    </location>
    <ligand>
        <name>Mg(2+)</name>
        <dbReference type="ChEBI" id="CHEBI:18420"/>
        <label>2</label>
    </ligand>
</feature>
<dbReference type="InterPro" id="IPR020563">
    <property type="entry name" value="X-over_junc_endoDNase_Mg_BS"/>
</dbReference>
<dbReference type="SUPFAM" id="SSF53098">
    <property type="entry name" value="Ribonuclease H-like"/>
    <property type="match status" value="1"/>
</dbReference>
<evidence type="ECO:0000256" key="2">
    <source>
        <dbReference type="ARBA" id="ARBA00022490"/>
    </source>
</evidence>
<feature type="binding site" evidence="12">
    <location>
        <position position="14"/>
    </location>
    <ligand>
        <name>Mg(2+)</name>
        <dbReference type="ChEBI" id="CHEBI:18420"/>
        <label>1</label>
    </ligand>
</feature>
<evidence type="ECO:0000256" key="3">
    <source>
        <dbReference type="ARBA" id="ARBA00022722"/>
    </source>
</evidence>
<comment type="subunit">
    <text evidence="12">Homodimer which binds Holliday junction (HJ) DNA. The HJ becomes 2-fold symmetrical on binding to RuvC with unstacked arms; it has a different conformation from HJ DNA in complex with RuvA. In the full resolvosome a probable DNA-RuvA(4)-RuvB(12)-RuvC(2) complex forms which resolves the HJ.</text>
</comment>
<dbReference type="HAMAP" id="MF_00034">
    <property type="entry name" value="RuvC"/>
    <property type="match status" value="1"/>
</dbReference>
<dbReference type="InterPro" id="IPR012337">
    <property type="entry name" value="RNaseH-like_sf"/>
</dbReference>
<evidence type="ECO:0000256" key="9">
    <source>
        <dbReference type="ARBA" id="ARBA00023125"/>
    </source>
</evidence>
<dbReference type="Pfam" id="PF02075">
    <property type="entry name" value="RuvC"/>
    <property type="match status" value="1"/>
</dbReference>
<proteinExistence type="inferred from homology"/>
<evidence type="ECO:0000256" key="5">
    <source>
        <dbReference type="ARBA" id="ARBA00022759"/>
    </source>
</evidence>
<keyword evidence="4 12" id="KW-0479">Metal-binding</keyword>
<keyword evidence="3 12" id="KW-0540">Nuclease</keyword>
<accession>A0ABU0W3C6</accession>
<sequence length="181" mass="18990">MAAGGEPCRILGIDPGSVNTGYAVIEALGSRLRHLESGRIAAGNGAFTDRLRLIFDGISDVVDRLAPAEVAVERVFVAQNADSAIKLGQARGAAICGALRSALPVSEYSPTEIKQAVVGSGRAAKEQVQHMVGLLLSLRETLQADQADALAVAICHAHTRASPIAMAQRTVVTRSRRGRRA</sequence>
<comment type="subcellular location">
    <subcellularLocation>
        <location evidence="12">Cytoplasm</location>
    </subcellularLocation>
</comment>
<evidence type="ECO:0000313" key="15">
    <source>
        <dbReference type="Proteomes" id="UP001239019"/>
    </source>
</evidence>
<dbReference type="RefSeq" id="WP_306726999.1">
    <property type="nucleotide sequence ID" value="NZ_JAVDDT010000001.1"/>
</dbReference>
<keyword evidence="8 12" id="KW-0460">Magnesium</keyword>
<dbReference type="PRINTS" id="PR00696">
    <property type="entry name" value="RSOLVASERUVC"/>
</dbReference>
<feature type="active site" evidence="12">
    <location>
        <position position="14"/>
    </location>
</feature>
<comment type="catalytic activity">
    <reaction evidence="12">
        <text>Endonucleolytic cleavage at a junction such as a reciprocal single-stranded crossover between two homologous DNA duplexes (Holliday junction).</text>
        <dbReference type="EC" id="3.1.21.10"/>
    </reaction>
</comment>
<dbReference type="InterPro" id="IPR036397">
    <property type="entry name" value="RNaseH_sf"/>
</dbReference>
<dbReference type="EMBL" id="JAVDDT010000001">
    <property type="protein sequence ID" value="MDQ2068514.1"/>
    <property type="molecule type" value="Genomic_DNA"/>
</dbReference>
<feature type="binding site" evidence="12">
    <location>
        <position position="145"/>
    </location>
    <ligand>
        <name>Mg(2+)</name>
        <dbReference type="ChEBI" id="CHEBI:18420"/>
        <label>1</label>
    </ligand>
</feature>
<evidence type="ECO:0000256" key="7">
    <source>
        <dbReference type="ARBA" id="ARBA00022801"/>
    </source>
</evidence>
<reference evidence="14 15" key="1">
    <citation type="submission" date="2023-08" db="EMBL/GenBank/DDBJ databases">
        <title>Whole-genome sequencing of halo(alkali)philic microorganisms from hypersaline lakes.</title>
        <authorList>
            <person name="Sorokin D.Y."/>
            <person name="Abbas B."/>
            <person name="Merkel A.Y."/>
        </authorList>
    </citation>
    <scope>NUCLEOTIDE SEQUENCE [LARGE SCALE GENOMIC DNA]</scope>
    <source>
        <strain evidence="14 15">AB-CW4</strain>
    </source>
</reference>
<dbReference type="Proteomes" id="UP001239019">
    <property type="component" value="Unassembled WGS sequence"/>
</dbReference>
<evidence type="ECO:0000313" key="14">
    <source>
        <dbReference type="EMBL" id="MDQ2068514.1"/>
    </source>
</evidence>
<feature type="active site" evidence="12">
    <location>
        <position position="73"/>
    </location>
</feature>
<name>A0ABU0W3C6_9GAMM</name>
<organism evidence="14 15">
    <name type="scientific">Natronospira bacteriovora</name>
    <dbReference type="NCBI Taxonomy" id="3069753"/>
    <lineage>
        <taxon>Bacteria</taxon>
        <taxon>Pseudomonadati</taxon>
        <taxon>Pseudomonadota</taxon>
        <taxon>Gammaproteobacteria</taxon>
        <taxon>Natronospirales</taxon>
        <taxon>Natronospiraceae</taxon>
        <taxon>Natronospira</taxon>
    </lineage>
</organism>